<reference evidence="3 4" key="1">
    <citation type="journal article" date="2011" name="Science">
        <title>The Selaginella genome identifies genetic changes associated with the evolution of vascular plants.</title>
        <authorList>
            <person name="Banks J.A."/>
            <person name="Nishiyama T."/>
            <person name="Hasebe M."/>
            <person name="Bowman J.L."/>
            <person name="Gribskov M."/>
            <person name="dePamphilis C."/>
            <person name="Albert V.A."/>
            <person name="Aono N."/>
            <person name="Aoyama T."/>
            <person name="Ambrose B.A."/>
            <person name="Ashton N.W."/>
            <person name="Axtell M.J."/>
            <person name="Barker E."/>
            <person name="Barker M.S."/>
            <person name="Bennetzen J.L."/>
            <person name="Bonawitz N.D."/>
            <person name="Chapple C."/>
            <person name="Cheng C."/>
            <person name="Correa L.G."/>
            <person name="Dacre M."/>
            <person name="DeBarry J."/>
            <person name="Dreyer I."/>
            <person name="Elias M."/>
            <person name="Engstrom E.M."/>
            <person name="Estelle M."/>
            <person name="Feng L."/>
            <person name="Finet C."/>
            <person name="Floyd S.K."/>
            <person name="Frommer W.B."/>
            <person name="Fujita T."/>
            <person name="Gramzow L."/>
            <person name="Gutensohn M."/>
            <person name="Harholt J."/>
            <person name="Hattori M."/>
            <person name="Heyl A."/>
            <person name="Hirai T."/>
            <person name="Hiwatashi Y."/>
            <person name="Ishikawa M."/>
            <person name="Iwata M."/>
            <person name="Karol K.G."/>
            <person name="Koehler B."/>
            <person name="Kolukisaoglu U."/>
            <person name="Kubo M."/>
            <person name="Kurata T."/>
            <person name="Lalonde S."/>
            <person name="Li K."/>
            <person name="Li Y."/>
            <person name="Litt A."/>
            <person name="Lyons E."/>
            <person name="Manning G."/>
            <person name="Maruyama T."/>
            <person name="Michael T.P."/>
            <person name="Mikami K."/>
            <person name="Miyazaki S."/>
            <person name="Morinaga S."/>
            <person name="Murata T."/>
            <person name="Mueller-Roeber B."/>
            <person name="Nelson D.R."/>
            <person name="Obara M."/>
            <person name="Oguri Y."/>
            <person name="Olmstead R.G."/>
            <person name="Onodera N."/>
            <person name="Petersen B.L."/>
            <person name="Pils B."/>
            <person name="Prigge M."/>
            <person name="Rensing S.A."/>
            <person name="Riano-Pachon D.M."/>
            <person name="Roberts A.W."/>
            <person name="Sato Y."/>
            <person name="Scheller H.V."/>
            <person name="Schulz B."/>
            <person name="Schulz C."/>
            <person name="Shakirov E.V."/>
            <person name="Shibagaki N."/>
            <person name="Shinohara N."/>
            <person name="Shippen D.E."/>
            <person name="Soerensen I."/>
            <person name="Sotooka R."/>
            <person name="Sugimoto N."/>
            <person name="Sugita M."/>
            <person name="Sumikawa N."/>
            <person name="Tanurdzic M."/>
            <person name="Theissen G."/>
            <person name="Ulvskov P."/>
            <person name="Wakazuki S."/>
            <person name="Weng J.K."/>
            <person name="Willats W.W."/>
            <person name="Wipf D."/>
            <person name="Wolf P.G."/>
            <person name="Yang L."/>
            <person name="Zimmer A.D."/>
            <person name="Zhu Q."/>
            <person name="Mitros T."/>
            <person name="Hellsten U."/>
            <person name="Loque D."/>
            <person name="Otillar R."/>
            <person name="Salamov A."/>
            <person name="Schmutz J."/>
            <person name="Shapiro H."/>
            <person name="Lindquist E."/>
            <person name="Lucas S."/>
            <person name="Rokhsar D."/>
            <person name="Grigoriev I.V."/>
        </authorList>
    </citation>
    <scope>NUCLEOTIDE SEQUENCE [LARGE SCALE GENOMIC DNA]</scope>
</reference>
<evidence type="ECO:0008006" key="5">
    <source>
        <dbReference type="Google" id="ProtNLM"/>
    </source>
</evidence>
<name>D8R8X2_SELML</name>
<dbReference type="GO" id="GO:0001181">
    <property type="term" value="F:RNA polymerase I general transcription initiation factor activity"/>
    <property type="evidence" value="ECO:0000318"/>
    <property type="project" value="GO_Central"/>
</dbReference>
<feature type="region of interest" description="Disordered" evidence="2">
    <location>
        <begin position="568"/>
        <end position="609"/>
    </location>
</feature>
<dbReference type="InterPro" id="IPR007991">
    <property type="entry name" value="RNA_pol_I_trans_ini_fac_RRN3"/>
</dbReference>
<evidence type="ECO:0000313" key="4">
    <source>
        <dbReference type="Proteomes" id="UP000001514"/>
    </source>
</evidence>
<dbReference type="Proteomes" id="UP000001514">
    <property type="component" value="Unassembled WGS sequence"/>
</dbReference>
<accession>D8R8X2</accession>
<dbReference type="STRING" id="88036.D8R8X2"/>
<dbReference type="eggNOG" id="KOG2434">
    <property type="taxonomic scope" value="Eukaryota"/>
</dbReference>
<proteinExistence type="inferred from homology"/>
<feature type="compositionally biased region" description="Acidic residues" evidence="2">
    <location>
        <begin position="569"/>
        <end position="600"/>
    </location>
</feature>
<evidence type="ECO:0000256" key="2">
    <source>
        <dbReference type="SAM" id="MobiDB-lite"/>
    </source>
</evidence>
<dbReference type="HOGENOM" id="CLU_010579_4_0_1"/>
<dbReference type="Gramene" id="EFJ31315">
    <property type="protein sequence ID" value="EFJ31315"/>
    <property type="gene ID" value="SELMODRAFT_440149"/>
</dbReference>
<evidence type="ECO:0000256" key="1">
    <source>
        <dbReference type="ARBA" id="ARBA00010098"/>
    </source>
</evidence>
<dbReference type="GO" id="GO:0001042">
    <property type="term" value="F:RNA polymerase I core binding"/>
    <property type="evidence" value="ECO:0000318"/>
    <property type="project" value="GO_Central"/>
</dbReference>
<dbReference type="EMBL" id="GL377574">
    <property type="protein sequence ID" value="EFJ31315.1"/>
    <property type="molecule type" value="Genomic_DNA"/>
</dbReference>
<dbReference type="GO" id="GO:0006361">
    <property type="term" value="P:transcription initiation at RNA polymerase I promoter"/>
    <property type="evidence" value="ECO:0000318"/>
    <property type="project" value="GO_Central"/>
</dbReference>
<protein>
    <recommendedName>
        <fullName evidence="5">RNA polymerase I-specific transcription initiation factor RRN3</fullName>
    </recommendedName>
</protein>
<comment type="similarity">
    <text evidence="1">Belongs to the RRN3 family.</text>
</comment>
<sequence>MAMEGQAKESAAAAAEVDDKQLQEIVRSWMLQALSGEDIDRYRKLLSDLKNVDFDDPESVSGLAARIRALSQCVSIINERDHEMLLSLVFSMSFWSGSNELLDAIENLVVNLATSSGVLVPRCLDMLVRNFLPPSCGIKVHLDCYTQDRLARKKMTFESLKGLKPLHLSMKSDVVNRVHLALQRILELVPIAALRLHPIVQQRMPHRRVDKDWNSLFLENMLLLDSKRVSPAISSRMLLGIVDRLIEIDVEIAWEDILKDEDSSKVLVFHMDVDESDDKQAAPGSEAQLEHALAAHSGKKPLDEIADKMDHLMELVFEHLHQCAKNERLDEVYTTLMVSFKSTVLDTYKSKFTQFLIFYLCSLSPSSCGVNFAGFLCETFVTRSIPSNTRMSAAAYLASYLARANFLPLPVVLSSVSRLVNWCVSFTPTRFDVFKLTDTALHGVFYAACQAVMYILCFRLRELHADSTQRPLLKGLRLQQLIEHKLCPLKVCLPSVVEEFVRQATAIQLISYSGTVEPSSGFEVLSFKSYGGDNRLEMFFPFDPYLLRRSDRFIEPIFTHWSAAHSANEVEEQSSDEEEPVVEEEEVLDPDDLMEAEEEGYEHHDGGEEAFRNSLECMSITPPRMLPANLAQMLPMS</sequence>
<dbReference type="PANTHER" id="PTHR12790">
    <property type="entry name" value="TRANSCRIPTION INITIATION FACTOR IA RRN3"/>
    <property type="match status" value="1"/>
</dbReference>
<evidence type="ECO:0000313" key="3">
    <source>
        <dbReference type="EMBL" id="EFJ31315.1"/>
    </source>
</evidence>
<gene>
    <name evidence="3" type="ORF">SELMODRAFT_440149</name>
</gene>
<dbReference type="InParanoid" id="D8R8X2"/>
<dbReference type="GO" id="GO:0005634">
    <property type="term" value="C:nucleus"/>
    <property type="evidence" value="ECO:0000318"/>
    <property type="project" value="GO_Central"/>
</dbReference>
<dbReference type="Pfam" id="PF05327">
    <property type="entry name" value="RRN3"/>
    <property type="match status" value="1"/>
</dbReference>
<dbReference type="KEGG" id="smo:SELMODRAFT_440149"/>
<dbReference type="PANTHER" id="PTHR12790:SF0">
    <property type="entry name" value="RNA POLYMERASE I-SPECIFIC TRANSCRIPTION INITIATION FACTOR RRN3-RELATED"/>
    <property type="match status" value="1"/>
</dbReference>
<dbReference type="OrthoDB" id="26970at2759"/>
<dbReference type="OMA" id="VCSPAIV"/>
<keyword evidence="4" id="KW-1185">Reference proteome</keyword>
<dbReference type="FunCoup" id="D8R8X2">
    <property type="interactions" value="3941"/>
</dbReference>
<dbReference type="AlphaFoldDB" id="D8R8X2"/>
<organism evidence="4">
    <name type="scientific">Selaginella moellendorffii</name>
    <name type="common">Spikemoss</name>
    <dbReference type="NCBI Taxonomy" id="88036"/>
    <lineage>
        <taxon>Eukaryota</taxon>
        <taxon>Viridiplantae</taxon>
        <taxon>Streptophyta</taxon>
        <taxon>Embryophyta</taxon>
        <taxon>Tracheophyta</taxon>
        <taxon>Lycopodiopsida</taxon>
        <taxon>Selaginellales</taxon>
        <taxon>Selaginellaceae</taxon>
        <taxon>Selaginella</taxon>
    </lineage>
</organism>